<dbReference type="PROSITE" id="PS51184">
    <property type="entry name" value="JMJC"/>
    <property type="match status" value="1"/>
</dbReference>
<dbReference type="Gene3D" id="2.60.120.650">
    <property type="entry name" value="Cupin"/>
    <property type="match status" value="1"/>
</dbReference>
<protein>
    <recommendedName>
        <fullName evidence="1">JmjC domain-containing protein</fullName>
    </recommendedName>
</protein>
<evidence type="ECO:0000259" key="1">
    <source>
        <dbReference type="PROSITE" id="PS51184"/>
    </source>
</evidence>
<dbReference type="AlphaFoldDB" id="A0A1B1B471"/>
<dbReference type="KEGG" id="sgs:AVL59_32295"/>
<evidence type="ECO:0000313" key="4">
    <source>
        <dbReference type="Proteomes" id="UP000092659"/>
    </source>
</evidence>
<dbReference type="STRING" id="68214.AVL59_32295"/>
<sequence length="261" mass="29855">MTTPVTTPDEFIERWRTPPNLRVSNALTATSFTFPPALDVLDAVRQDDEVRFTILGDEDWSVRMDRTAAFRTAPIEEVATWPFRLVHFNLTRFYDSVLSGFQEQVMIPWRTQMSSWGFTWQRCAPLLFISTSGASSTYHNDNSHGLVWQIEGAKTFHSYKNPDQHLTAEAAVVGETTAEEPPEHDPADRQSVRMGPGDRLWSHALTPHWVTTESPLAMSVTLSHGGLCHQGRFADRELALRAYWDQHPDEAWKLDLRNVRY</sequence>
<dbReference type="Proteomes" id="UP000092659">
    <property type="component" value="Chromosome"/>
</dbReference>
<organism evidence="2 4">
    <name type="scientific">Streptomyces griseochromogenes</name>
    <dbReference type="NCBI Taxonomy" id="68214"/>
    <lineage>
        <taxon>Bacteria</taxon>
        <taxon>Bacillati</taxon>
        <taxon>Actinomycetota</taxon>
        <taxon>Actinomycetes</taxon>
        <taxon>Kitasatosporales</taxon>
        <taxon>Streptomycetaceae</taxon>
        <taxon>Streptomyces</taxon>
    </lineage>
</organism>
<reference evidence="3 5" key="2">
    <citation type="submission" date="2021-03" db="EMBL/GenBank/DDBJ databases">
        <title>Genomic Encyclopedia of Type Strains, Phase IV (KMG-IV): sequencing the most valuable type-strain genomes for metagenomic binning, comparative biology and taxonomic classification.</title>
        <authorList>
            <person name="Goeker M."/>
        </authorList>
    </citation>
    <scope>NUCLEOTIDE SEQUENCE [LARGE SCALE GENOMIC DNA]</scope>
    <source>
        <strain evidence="3 5">DSM 40499</strain>
    </source>
</reference>
<dbReference type="OrthoDB" id="4045417at2"/>
<name>A0A1B1B471_9ACTN</name>
<keyword evidence="5" id="KW-1185">Reference proteome</keyword>
<dbReference type="RefSeq" id="WP_067311675.1">
    <property type="nucleotide sequence ID" value="NZ_CP016279.1"/>
</dbReference>
<dbReference type="SUPFAM" id="SSF51197">
    <property type="entry name" value="Clavaminate synthase-like"/>
    <property type="match status" value="1"/>
</dbReference>
<dbReference type="EMBL" id="JAGGLP010000029">
    <property type="protein sequence ID" value="MBP2055413.1"/>
    <property type="molecule type" value="Genomic_DNA"/>
</dbReference>
<accession>A0A1B1B471</accession>
<reference evidence="2 4" key="1">
    <citation type="submission" date="2016-06" db="EMBL/GenBank/DDBJ databases">
        <title>Complete genome sequence of Streptomyces griseochromogenes ATCC 14511, the Blasticidin S producer.</title>
        <authorList>
            <person name="Wu L."/>
        </authorList>
    </citation>
    <scope>NUCLEOTIDE SEQUENCE [LARGE SCALE GENOMIC DNA]</scope>
    <source>
        <strain evidence="2 4">ATCC 14511</strain>
    </source>
</reference>
<evidence type="ECO:0000313" key="5">
    <source>
        <dbReference type="Proteomes" id="UP001519309"/>
    </source>
</evidence>
<gene>
    <name evidence="2" type="ORF">AVL59_32295</name>
    <name evidence="3" type="ORF">J2Z21_008427</name>
</gene>
<proteinExistence type="predicted"/>
<dbReference type="EMBL" id="CP016279">
    <property type="protein sequence ID" value="ANP53604.1"/>
    <property type="molecule type" value="Genomic_DNA"/>
</dbReference>
<dbReference type="Proteomes" id="UP001519309">
    <property type="component" value="Unassembled WGS sequence"/>
</dbReference>
<evidence type="ECO:0000313" key="3">
    <source>
        <dbReference type="EMBL" id="MBP2055413.1"/>
    </source>
</evidence>
<dbReference type="InterPro" id="IPR003347">
    <property type="entry name" value="JmjC_dom"/>
</dbReference>
<feature type="domain" description="JmjC" evidence="1">
    <location>
        <begin position="79"/>
        <end position="239"/>
    </location>
</feature>
<evidence type="ECO:0000313" key="2">
    <source>
        <dbReference type="EMBL" id="ANP53604.1"/>
    </source>
</evidence>